<evidence type="ECO:0000256" key="12">
    <source>
        <dbReference type="SAM" id="MobiDB-lite"/>
    </source>
</evidence>
<evidence type="ECO:0000256" key="3">
    <source>
        <dbReference type="ARBA" id="ARBA00022516"/>
    </source>
</evidence>
<evidence type="ECO:0000313" key="14">
    <source>
        <dbReference type="EMBL" id="KAJ4460036.1"/>
    </source>
</evidence>
<keyword evidence="4" id="KW-0808">Transferase</keyword>
<evidence type="ECO:0000256" key="10">
    <source>
        <dbReference type="ARBA" id="ARBA00023209"/>
    </source>
</evidence>
<gene>
    <name evidence="14" type="ORF">PAPYR_3751</name>
</gene>
<keyword evidence="5 13" id="KW-0812">Transmembrane</keyword>
<keyword evidence="2" id="KW-1003">Cell membrane</keyword>
<comment type="caution">
    <text evidence="14">The sequence shown here is derived from an EMBL/GenBank/DDBJ whole genome shotgun (WGS) entry which is preliminary data.</text>
</comment>
<name>A0ABQ8UPR3_9EUKA</name>
<feature type="transmembrane region" description="Helical" evidence="13">
    <location>
        <begin position="180"/>
        <end position="198"/>
    </location>
</feature>
<feature type="transmembrane region" description="Helical" evidence="13">
    <location>
        <begin position="219"/>
        <end position="238"/>
    </location>
</feature>
<sequence length="326" mass="36487">MQRENVKPPKAKEEEDPRPAQQPPELTVEDGIKKSDSLPLRLLTIAIGMPLWFLSALYLPILHHTLNTLLTVVGLHEFDNLVVILTGLPQHNILHYGYCSLGLFMPLVAYFTNSYLALRNALDASMILSLVLHLTVVFASKQTRIPKSSLIHLFASFFGLYWVAFSISQSAFILSKDRSYMAILLLTTWASDGFAMIVGRTMGKHRIFAALSPRKTWEGFLGGCIVGAIFPILWMYPLSKIWPAMPQLNLLQYLVPGVCIAFLTQVGDLTQSFLKRAVDVKDSGNFFPGHGGVLDRNCGLFFSAPFLNGYVHGTLLRRLRLVKCMF</sequence>
<feature type="transmembrane region" description="Helical" evidence="13">
    <location>
        <begin position="150"/>
        <end position="174"/>
    </location>
</feature>
<feature type="transmembrane region" description="Helical" evidence="13">
    <location>
        <begin position="250"/>
        <end position="267"/>
    </location>
</feature>
<feature type="transmembrane region" description="Helical" evidence="13">
    <location>
        <begin position="42"/>
        <end position="62"/>
    </location>
</feature>
<keyword evidence="15" id="KW-1185">Reference proteome</keyword>
<proteinExistence type="predicted"/>
<reference evidence="14" key="1">
    <citation type="journal article" date="2022" name="bioRxiv">
        <title>Genomics of Preaxostyla Flagellates Illuminates Evolutionary Transitions and the Path Towards Mitochondrial Loss.</title>
        <authorList>
            <person name="Novak L.V.F."/>
            <person name="Treitli S.C."/>
            <person name="Pyrih J."/>
            <person name="Halakuc P."/>
            <person name="Pipaliya S.V."/>
            <person name="Vacek V."/>
            <person name="Brzon O."/>
            <person name="Soukal P."/>
            <person name="Eme L."/>
            <person name="Dacks J.B."/>
            <person name="Karnkowska A."/>
            <person name="Elias M."/>
            <person name="Hampl V."/>
        </authorList>
    </citation>
    <scope>NUCLEOTIDE SEQUENCE</scope>
    <source>
        <strain evidence="14">RCP-MX</strain>
    </source>
</reference>
<evidence type="ECO:0000256" key="1">
    <source>
        <dbReference type="ARBA" id="ARBA00004651"/>
    </source>
</evidence>
<evidence type="ECO:0000313" key="15">
    <source>
        <dbReference type="Proteomes" id="UP001141327"/>
    </source>
</evidence>
<evidence type="ECO:0000256" key="5">
    <source>
        <dbReference type="ARBA" id="ARBA00022692"/>
    </source>
</evidence>
<dbReference type="PANTHER" id="PTHR46382:SF1">
    <property type="entry name" value="PHOSPHATIDATE CYTIDYLYLTRANSFERASE"/>
    <property type="match status" value="1"/>
</dbReference>
<dbReference type="Proteomes" id="UP001141327">
    <property type="component" value="Unassembled WGS sequence"/>
</dbReference>
<evidence type="ECO:0000256" key="8">
    <source>
        <dbReference type="ARBA" id="ARBA00023098"/>
    </source>
</evidence>
<dbReference type="PANTHER" id="PTHR46382">
    <property type="entry name" value="PHOSPHATIDATE CYTIDYLYLTRANSFERASE"/>
    <property type="match status" value="1"/>
</dbReference>
<evidence type="ECO:0000256" key="6">
    <source>
        <dbReference type="ARBA" id="ARBA00022695"/>
    </source>
</evidence>
<keyword evidence="8" id="KW-0443">Lipid metabolism</keyword>
<feature type="region of interest" description="Disordered" evidence="12">
    <location>
        <begin position="1"/>
        <end position="28"/>
    </location>
</feature>
<keyword evidence="6 14" id="KW-0548">Nucleotidyltransferase</keyword>
<evidence type="ECO:0000256" key="7">
    <source>
        <dbReference type="ARBA" id="ARBA00022989"/>
    </source>
</evidence>
<accession>A0ABQ8UPR3</accession>
<comment type="subcellular location">
    <subcellularLocation>
        <location evidence="1">Cell membrane</location>
        <topology evidence="1">Multi-pass membrane protein</topology>
    </subcellularLocation>
</comment>
<keyword evidence="3" id="KW-0444">Lipid biosynthesis</keyword>
<evidence type="ECO:0000256" key="13">
    <source>
        <dbReference type="SAM" id="Phobius"/>
    </source>
</evidence>
<evidence type="ECO:0000256" key="2">
    <source>
        <dbReference type="ARBA" id="ARBA00022475"/>
    </source>
</evidence>
<keyword evidence="11" id="KW-1208">Phospholipid metabolism</keyword>
<keyword evidence="9 13" id="KW-0472">Membrane</keyword>
<dbReference type="GO" id="GO:0016779">
    <property type="term" value="F:nucleotidyltransferase activity"/>
    <property type="evidence" value="ECO:0007669"/>
    <property type="project" value="UniProtKB-KW"/>
</dbReference>
<feature type="compositionally biased region" description="Basic and acidic residues" evidence="12">
    <location>
        <begin position="1"/>
        <end position="18"/>
    </location>
</feature>
<evidence type="ECO:0000256" key="11">
    <source>
        <dbReference type="ARBA" id="ARBA00023264"/>
    </source>
</evidence>
<dbReference type="Pfam" id="PF01148">
    <property type="entry name" value="CTP_transf_1"/>
    <property type="match status" value="1"/>
</dbReference>
<keyword evidence="7 13" id="KW-1133">Transmembrane helix</keyword>
<evidence type="ECO:0000256" key="4">
    <source>
        <dbReference type="ARBA" id="ARBA00022679"/>
    </source>
</evidence>
<dbReference type="EMBL" id="JAPMOS010000015">
    <property type="protein sequence ID" value="KAJ4460036.1"/>
    <property type="molecule type" value="Genomic_DNA"/>
</dbReference>
<organism evidence="14 15">
    <name type="scientific">Paratrimastix pyriformis</name>
    <dbReference type="NCBI Taxonomy" id="342808"/>
    <lineage>
        <taxon>Eukaryota</taxon>
        <taxon>Metamonada</taxon>
        <taxon>Preaxostyla</taxon>
        <taxon>Paratrimastigidae</taxon>
        <taxon>Paratrimastix</taxon>
    </lineage>
</organism>
<evidence type="ECO:0000256" key="9">
    <source>
        <dbReference type="ARBA" id="ARBA00023136"/>
    </source>
</evidence>
<feature type="transmembrane region" description="Helical" evidence="13">
    <location>
        <begin position="93"/>
        <end position="111"/>
    </location>
</feature>
<protein>
    <submittedName>
        <fullName evidence="14">Phosphatidate cytidylyltransferase</fullName>
    </submittedName>
</protein>
<keyword evidence="10" id="KW-0594">Phospholipid biosynthesis</keyword>